<reference evidence="6 7" key="1">
    <citation type="submission" date="2024-01" db="EMBL/GenBank/DDBJ databases">
        <title>Genome assemblies of Stephania.</title>
        <authorList>
            <person name="Yang L."/>
        </authorList>
    </citation>
    <scope>NUCLEOTIDE SEQUENCE [LARGE SCALE GENOMIC DNA]</scope>
    <source>
        <strain evidence="6">JXDWG</strain>
        <tissue evidence="6">Leaf</tissue>
    </source>
</reference>
<keyword evidence="2" id="KW-0723">Serine/threonine-protein kinase</keyword>
<dbReference type="GO" id="GO:0005886">
    <property type="term" value="C:plasma membrane"/>
    <property type="evidence" value="ECO:0007669"/>
    <property type="project" value="UniProtKB-ARBA"/>
</dbReference>
<dbReference type="PANTHER" id="PTHR47985">
    <property type="entry name" value="OS07G0668900 PROTEIN"/>
    <property type="match status" value="1"/>
</dbReference>
<dbReference type="PANTHER" id="PTHR47985:SF39">
    <property type="entry name" value="SERINE_THREONINE-PROTEIN KINASE PBL23-RELATED"/>
    <property type="match status" value="1"/>
</dbReference>
<evidence type="ECO:0000256" key="1">
    <source>
        <dbReference type="ARBA" id="ARBA00004370"/>
    </source>
</evidence>
<comment type="subcellular location">
    <subcellularLocation>
        <location evidence="1">Membrane</location>
    </subcellularLocation>
</comment>
<evidence type="ECO:0000313" key="7">
    <source>
        <dbReference type="Proteomes" id="UP001419268"/>
    </source>
</evidence>
<dbReference type="PROSITE" id="PS00107">
    <property type="entry name" value="PROTEIN_KINASE_ATP"/>
    <property type="match status" value="1"/>
</dbReference>
<dbReference type="SUPFAM" id="SSF56112">
    <property type="entry name" value="Protein kinase-like (PK-like)"/>
    <property type="match status" value="1"/>
</dbReference>
<keyword evidence="2" id="KW-0808">Transferase</keyword>
<evidence type="ECO:0000313" key="6">
    <source>
        <dbReference type="EMBL" id="KAK9089675.1"/>
    </source>
</evidence>
<dbReference type="FunFam" id="3.30.200.20:FF:000266">
    <property type="entry name" value="probable serine/threonine-protein kinase RLCKVII"/>
    <property type="match status" value="1"/>
</dbReference>
<dbReference type="InterPro" id="IPR017441">
    <property type="entry name" value="Protein_kinase_ATP_BS"/>
</dbReference>
<comment type="caution">
    <text evidence="6">The sequence shown here is derived from an EMBL/GenBank/DDBJ whole genome shotgun (WGS) entry which is preliminary data.</text>
</comment>
<dbReference type="Gene3D" id="3.30.200.20">
    <property type="entry name" value="Phosphorylase Kinase, domain 1"/>
    <property type="match status" value="1"/>
</dbReference>
<feature type="binding site" evidence="4">
    <location>
        <position position="165"/>
    </location>
    <ligand>
        <name>ATP</name>
        <dbReference type="ChEBI" id="CHEBI:30616"/>
    </ligand>
</feature>
<dbReference type="InterPro" id="IPR000719">
    <property type="entry name" value="Prot_kinase_dom"/>
</dbReference>
<gene>
    <name evidence="6" type="ORF">Scep_028757</name>
</gene>
<keyword evidence="7" id="KW-1185">Reference proteome</keyword>
<dbReference type="GO" id="GO:0004674">
    <property type="term" value="F:protein serine/threonine kinase activity"/>
    <property type="evidence" value="ECO:0007669"/>
    <property type="project" value="UniProtKB-KW"/>
</dbReference>
<name>A0AAP0ECL7_9MAGN</name>
<dbReference type="InterPro" id="IPR001245">
    <property type="entry name" value="Ser-Thr/Tyr_kinase_cat_dom"/>
</dbReference>
<dbReference type="PROSITE" id="PS50011">
    <property type="entry name" value="PROTEIN_KINASE_DOM"/>
    <property type="match status" value="1"/>
</dbReference>
<keyword evidence="4" id="KW-0547">Nucleotide-binding</keyword>
<keyword evidence="2" id="KW-0418">Kinase</keyword>
<proteinExistence type="predicted"/>
<feature type="domain" description="Protein kinase" evidence="5">
    <location>
        <begin position="136"/>
        <end position="225"/>
    </location>
</feature>
<dbReference type="GO" id="GO:0005524">
    <property type="term" value="F:ATP binding"/>
    <property type="evidence" value="ECO:0007669"/>
    <property type="project" value="UniProtKB-UniRule"/>
</dbReference>
<evidence type="ECO:0000259" key="5">
    <source>
        <dbReference type="PROSITE" id="PS50011"/>
    </source>
</evidence>
<dbReference type="AlphaFoldDB" id="A0AAP0ECL7"/>
<evidence type="ECO:0000256" key="2">
    <source>
        <dbReference type="ARBA" id="ARBA00022527"/>
    </source>
</evidence>
<dbReference type="EMBL" id="JBBNAG010000012">
    <property type="protein sequence ID" value="KAK9089675.1"/>
    <property type="molecule type" value="Genomic_DNA"/>
</dbReference>
<dbReference type="Proteomes" id="UP001419268">
    <property type="component" value="Unassembled WGS sequence"/>
</dbReference>
<keyword evidence="4" id="KW-0067">ATP-binding</keyword>
<evidence type="ECO:0000256" key="3">
    <source>
        <dbReference type="ARBA" id="ARBA00023136"/>
    </source>
</evidence>
<dbReference type="InterPro" id="IPR011009">
    <property type="entry name" value="Kinase-like_dom_sf"/>
</dbReference>
<dbReference type="Pfam" id="PF07714">
    <property type="entry name" value="PK_Tyr_Ser-Thr"/>
    <property type="match status" value="1"/>
</dbReference>
<sequence>MALSLSEDPSKNRAKFSRAPARTQIPFEIHRFLRFRSSGSPSICHEKSIGLVGVDQSDPFWGKRERMSCCGCFGSGNSSKKGREGVTLSSFVRNISFRSDASKQKRLAEEILQFGDGNVAAQIFTFQELDAATNSFNDECLLGEGGFGRVYKAHVESRNQDVAVKRLDKKGLQGNSEFLVEVLMLSLLHHPNLVNLIGYCATGGQRILVYEFMPLGSLEDHLLGC</sequence>
<keyword evidence="3" id="KW-0472">Membrane</keyword>
<evidence type="ECO:0000256" key="4">
    <source>
        <dbReference type="PROSITE-ProRule" id="PRU10141"/>
    </source>
</evidence>
<organism evidence="6 7">
    <name type="scientific">Stephania cephalantha</name>
    <dbReference type="NCBI Taxonomy" id="152367"/>
    <lineage>
        <taxon>Eukaryota</taxon>
        <taxon>Viridiplantae</taxon>
        <taxon>Streptophyta</taxon>
        <taxon>Embryophyta</taxon>
        <taxon>Tracheophyta</taxon>
        <taxon>Spermatophyta</taxon>
        <taxon>Magnoliopsida</taxon>
        <taxon>Ranunculales</taxon>
        <taxon>Menispermaceae</taxon>
        <taxon>Menispermoideae</taxon>
        <taxon>Cissampelideae</taxon>
        <taxon>Stephania</taxon>
    </lineage>
</organism>
<accession>A0AAP0ECL7</accession>
<protein>
    <recommendedName>
        <fullName evidence="5">Protein kinase domain-containing protein</fullName>
    </recommendedName>
</protein>